<keyword evidence="1" id="KW-0472">Membrane</keyword>
<feature type="transmembrane region" description="Helical" evidence="1">
    <location>
        <begin position="34"/>
        <end position="54"/>
    </location>
</feature>
<organism evidence="2 3">
    <name type="scientific">Streptomyces gossypii</name>
    <dbReference type="NCBI Taxonomy" id="2883101"/>
    <lineage>
        <taxon>Bacteria</taxon>
        <taxon>Bacillati</taxon>
        <taxon>Actinomycetota</taxon>
        <taxon>Actinomycetes</taxon>
        <taxon>Kitasatosporales</taxon>
        <taxon>Streptomycetaceae</taxon>
        <taxon>Streptomyces</taxon>
    </lineage>
</organism>
<dbReference type="Proteomes" id="UP001156389">
    <property type="component" value="Unassembled WGS sequence"/>
</dbReference>
<accession>A0ABT2JL42</accession>
<keyword evidence="1" id="KW-1133">Transmembrane helix</keyword>
<reference evidence="2 3" key="1">
    <citation type="submission" date="2021-10" db="EMBL/GenBank/DDBJ databases">
        <title>Streptomyces gossypii sp. nov., isolated from soil collected from cotton field.</title>
        <authorList>
            <person name="Ge X."/>
            <person name="Chen X."/>
            <person name="Liu W."/>
        </authorList>
    </citation>
    <scope>NUCLEOTIDE SEQUENCE [LARGE SCALE GENOMIC DNA]</scope>
    <source>
        <strain evidence="2 3">N2-109</strain>
    </source>
</reference>
<gene>
    <name evidence="2" type="ORF">LHJ74_01320</name>
</gene>
<proteinExistence type="predicted"/>
<sequence length="58" mass="6061">MNAALKASLWTVLLLFLGANVVLSQLVDDGPLQLVLSALTGLCTLGTIVGLVVLRRAE</sequence>
<dbReference type="RefSeq" id="WP_260215509.1">
    <property type="nucleotide sequence ID" value="NZ_JAJAGO010000001.1"/>
</dbReference>
<comment type="caution">
    <text evidence="2">The sequence shown here is derived from an EMBL/GenBank/DDBJ whole genome shotgun (WGS) entry which is preliminary data.</text>
</comment>
<protein>
    <submittedName>
        <fullName evidence="2">Uncharacterized protein</fullName>
    </submittedName>
</protein>
<evidence type="ECO:0000256" key="1">
    <source>
        <dbReference type="SAM" id="Phobius"/>
    </source>
</evidence>
<evidence type="ECO:0000313" key="3">
    <source>
        <dbReference type="Proteomes" id="UP001156389"/>
    </source>
</evidence>
<name>A0ABT2JL42_9ACTN</name>
<keyword evidence="3" id="KW-1185">Reference proteome</keyword>
<dbReference type="EMBL" id="JAJAGO010000001">
    <property type="protein sequence ID" value="MCT2588599.1"/>
    <property type="molecule type" value="Genomic_DNA"/>
</dbReference>
<evidence type="ECO:0000313" key="2">
    <source>
        <dbReference type="EMBL" id="MCT2588599.1"/>
    </source>
</evidence>
<keyword evidence="1" id="KW-0812">Transmembrane</keyword>